<reference evidence="2 3" key="1">
    <citation type="submission" date="2016-10" db="EMBL/GenBank/DDBJ databases">
        <authorList>
            <person name="de Groot N.N."/>
        </authorList>
    </citation>
    <scope>NUCLEOTIDE SEQUENCE [LARGE SCALE GENOMIC DNA]</scope>
    <source>
        <strain evidence="2 3">CGMCC 4.6533</strain>
    </source>
</reference>
<evidence type="ECO:0000313" key="3">
    <source>
        <dbReference type="Proteomes" id="UP000199202"/>
    </source>
</evidence>
<evidence type="ECO:0000313" key="2">
    <source>
        <dbReference type="EMBL" id="SDK59187.1"/>
    </source>
</evidence>
<organism evidence="2 3">
    <name type="scientific">Nonomuraea jiangxiensis</name>
    <dbReference type="NCBI Taxonomy" id="633440"/>
    <lineage>
        <taxon>Bacteria</taxon>
        <taxon>Bacillati</taxon>
        <taxon>Actinomycetota</taxon>
        <taxon>Actinomycetes</taxon>
        <taxon>Streptosporangiales</taxon>
        <taxon>Streptosporangiaceae</taxon>
        <taxon>Nonomuraea</taxon>
    </lineage>
</organism>
<dbReference type="EMBL" id="FNDJ01000017">
    <property type="protein sequence ID" value="SDK59187.1"/>
    <property type="molecule type" value="Genomic_DNA"/>
</dbReference>
<dbReference type="RefSeq" id="WP_176993512.1">
    <property type="nucleotide sequence ID" value="NZ_FNDJ01000017.1"/>
</dbReference>
<dbReference type="STRING" id="633440.SAMN05421869_11720"/>
<evidence type="ECO:0000256" key="1">
    <source>
        <dbReference type="SAM" id="Phobius"/>
    </source>
</evidence>
<dbReference type="Proteomes" id="UP000199202">
    <property type="component" value="Unassembled WGS sequence"/>
</dbReference>
<feature type="transmembrane region" description="Helical" evidence="1">
    <location>
        <begin position="6"/>
        <end position="31"/>
    </location>
</feature>
<keyword evidence="1" id="KW-0472">Membrane</keyword>
<proteinExistence type="predicted"/>
<keyword evidence="1" id="KW-1133">Transmembrane helix</keyword>
<sequence length="52" mass="5899">MAIEYVFMLVMGLLMAAVVAVSPIVMALRGIRAGQWPVLRRRLVVWRGFVVR</sequence>
<accession>A0A1G9D5Q1</accession>
<protein>
    <submittedName>
        <fullName evidence="2">Uncharacterized protein</fullName>
    </submittedName>
</protein>
<dbReference type="AlphaFoldDB" id="A0A1G9D5Q1"/>
<gene>
    <name evidence="2" type="ORF">SAMN05421869_11720</name>
</gene>
<name>A0A1G9D5Q1_9ACTN</name>
<keyword evidence="1" id="KW-0812">Transmembrane</keyword>
<keyword evidence="3" id="KW-1185">Reference proteome</keyword>